<keyword evidence="1" id="KW-0732">Signal</keyword>
<name>A0A8H8S057_9HELO</name>
<protein>
    <recommendedName>
        <fullName evidence="4">Cell wall protein</fullName>
    </recommendedName>
</protein>
<accession>A0A8H8S057</accession>
<keyword evidence="3" id="KW-1185">Reference proteome</keyword>
<evidence type="ECO:0000313" key="3">
    <source>
        <dbReference type="Proteomes" id="UP000462212"/>
    </source>
</evidence>
<proteinExistence type="predicted"/>
<reference evidence="2 3" key="1">
    <citation type="submission" date="2018-05" db="EMBL/GenBank/DDBJ databases">
        <title>Genome sequencing and assembly of the regulated plant pathogen Lachnellula willkommii and related sister species for the development of diagnostic species identification markers.</title>
        <authorList>
            <person name="Giroux E."/>
            <person name="Bilodeau G."/>
        </authorList>
    </citation>
    <scope>NUCLEOTIDE SEQUENCE [LARGE SCALE GENOMIC DNA]</scope>
    <source>
        <strain evidence="2 3">CBS 197.66</strain>
    </source>
</reference>
<evidence type="ECO:0000313" key="2">
    <source>
        <dbReference type="EMBL" id="TVY45357.1"/>
    </source>
</evidence>
<organism evidence="2 3">
    <name type="scientific">Lachnellula subtilissima</name>
    <dbReference type="NCBI Taxonomy" id="602034"/>
    <lineage>
        <taxon>Eukaryota</taxon>
        <taxon>Fungi</taxon>
        <taxon>Dikarya</taxon>
        <taxon>Ascomycota</taxon>
        <taxon>Pezizomycotina</taxon>
        <taxon>Leotiomycetes</taxon>
        <taxon>Helotiales</taxon>
        <taxon>Lachnaceae</taxon>
        <taxon>Lachnellula</taxon>
    </lineage>
</organism>
<comment type="caution">
    <text evidence="2">The sequence shown here is derived from an EMBL/GenBank/DDBJ whole genome shotgun (WGS) entry which is preliminary data.</text>
</comment>
<sequence>MKYESLSLIALIGLTSAAPMPAAENTIPRYILRAREVPQEHSHNRFLAGTNANLNLNNPAGIQDAVFGLLGNAAAAAGAGTITDLDCLHQATADQAFTNAKAAGNVTGQSDALLYAALERNTGKVGLASVSCTQTAVNPEIQAVQQHQDPASAGAAATNKAIVLALAQQLSSIGANPQDALLSGTFAPGSVTDNTGAGNTCDTADDVEGCIFSQNLLVNDATAAEIDSAVAGGSAAVASNSTAAVASNSTAVSGCAASSGSATEATKAAKGAAKATSSASAAATPASSAASTGSKDSQHHYSLAITNNVLANVQTFTGTLGGAPPPVVSSAGTRPFSVNGDTFVNAGAALQRSCSVQNNACANAVNSGGSGSVSDCNTQETACNAAASAKKVKSRAALDFSSHLIAVLLPQRHLQVTLRLVLPPLQAVSPYHLHHINVAIINSFLANVQTFTGALGGAAPAVVQGTGARPFTVNGDTFVNQGAALQRSCSVQNTACSNAANSGSLAGTTVGDCNTQEAACNAAAA</sequence>
<dbReference type="EMBL" id="QGMJ01000015">
    <property type="protein sequence ID" value="TVY45357.1"/>
    <property type="molecule type" value="Genomic_DNA"/>
</dbReference>
<evidence type="ECO:0008006" key="4">
    <source>
        <dbReference type="Google" id="ProtNLM"/>
    </source>
</evidence>
<dbReference type="PANTHER" id="PTHR34587">
    <property type="entry name" value="VWFA DOMAIN-CONTAINING PROTEIN"/>
    <property type="match status" value="1"/>
</dbReference>
<dbReference type="AlphaFoldDB" id="A0A8H8S057"/>
<dbReference type="OrthoDB" id="2153847at2759"/>
<dbReference type="Proteomes" id="UP000462212">
    <property type="component" value="Unassembled WGS sequence"/>
</dbReference>
<feature type="signal peptide" evidence="1">
    <location>
        <begin position="1"/>
        <end position="17"/>
    </location>
</feature>
<dbReference type="InterPro" id="IPR053216">
    <property type="entry name" value="Appressorial_penetr-assoc"/>
</dbReference>
<dbReference type="PANTHER" id="PTHR34587:SF1">
    <property type="entry name" value="CIRCUMSPOROZOITE PROTEIN"/>
    <property type="match status" value="1"/>
</dbReference>
<feature type="chain" id="PRO_5034355250" description="Cell wall protein" evidence="1">
    <location>
        <begin position="18"/>
        <end position="525"/>
    </location>
</feature>
<evidence type="ECO:0000256" key="1">
    <source>
        <dbReference type="SAM" id="SignalP"/>
    </source>
</evidence>
<gene>
    <name evidence="2" type="ORF">LSUB1_G000247</name>
</gene>